<feature type="region of interest" description="Disordered" evidence="1">
    <location>
        <begin position="1"/>
        <end position="20"/>
    </location>
</feature>
<dbReference type="EMBL" id="UINC01047159">
    <property type="protein sequence ID" value="SVB56072.1"/>
    <property type="molecule type" value="Genomic_DNA"/>
</dbReference>
<evidence type="ECO:0008006" key="3">
    <source>
        <dbReference type="Google" id="ProtNLM"/>
    </source>
</evidence>
<organism evidence="2">
    <name type="scientific">marine metagenome</name>
    <dbReference type="NCBI Taxonomy" id="408172"/>
    <lineage>
        <taxon>unclassified sequences</taxon>
        <taxon>metagenomes</taxon>
        <taxon>ecological metagenomes</taxon>
    </lineage>
</organism>
<gene>
    <name evidence="2" type="ORF">METZ01_LOCUS208926</name>
</gene>
<feature type="non-terminal residue" evidence="2">
    <location>
        <position position="1"/>
    </location>
</feature>
<evidence type="ECO:0000256" key="1">
    <source>
        <dbReference type="SAM" id="MobiDB-lite"/>
    </source>
</evidence>
<reference evidence="2" key="1">
    <citation type="submission" date="2018-05" db="EMBL/GenBank/DDBJ databases">
        <authorList>
            <person name="Lanie J.A."/>
            <person name="Ng W.-L."/>
            <person name="Kazmierczak K.M."/>
            <person name="Andrzejewski T.M."/>
            <person name="Davidsen T.M."/>
            <person name="Wayne K.J."/>
            <person name="Tettelin H."/>
            <person name="Glass J.I."/>
            <person name="Rusch D."/>
            <person name="Podicherti R."/>
            <person name="Tsui H.-C.T."/>
            <person name="Winkler M.E."/>
        </authorList>
    </citation>
    <scope>NUCLEOTIDE SEQUENCE</scope>
</reference>
<proteinExistence type="predicted"/>
<dbReference type="Gene3D" id="3.40.50.300">
    <property type="entry name" value="P-loop containing nucleotide triphosphate hydrolases"/>
    <property type="match status" value="1"/>
</dbReference>
<evidence type="ECO:0000313" key="2">
    <source>
        <dbReference type="EMBL" id="SVB56072.1"/>
    </source>
</evidence>
<feature type="compositionally biased region" description="Basic and acidic residues" evidence="1">
    <location>
        <begin position="64"/>
        <end position="86"/>
    </location>
</feature>
<dbReference type="SUPFAM" id="SSF52540">
    <property type="entry name" value="P-loop containing nucleoside triphosphate hydrolases"/>
    <property type="match status" value="1"/>
</dbReference>
<sequence length="330" mass="36084">KVGEAIEGLKKAKSNKDSEVRKYMETRSKIGSASQMAAAARSEIKAANQTIADANVNMGAKAADLPKNEDDLAKSERQYKKSEKEVADLQAEVAGGDSAELKKLTTERKDLQDEKDSLESSTTFELRLTSLQMMPNEGILLTEDLGEHILGDGSGGKSRKSLVNSNLTDIGSAEVRSLIKAEIDNGILVDIGPTTDWVSETVENQQQQTRRIFNEIGTTLFEKMPNSRIKSVELNTDYEIRQTWDDGQTTGLTGSGGERALTAAAILIAMRKAFTPDIPILMIDGVLEKLDVSKRKILLDFLKDYAETDGVTIVVSLLNEKETEVKVSTL</sequence>
<feature type="region of interest" description="Disordered" evidence="1">
    <location>
        <begin position="61"/>
        <end position="86"/>
    </location>
</feature>
<accession>A0A382F0A0</accession>
<protein>
    <recommendedName>
        <fullName evidence="3">RecF/RecN/SMC N-terminal domain-containing protein</fullName>
    </recommendedName>
</protein>
<dbReference type="AlphaFoldDB" id="A0A382F0A0"/>
<name>A0A382F0A0_9ZZZZ</name>
<dbReference type="InterPro" id="IPR027417">
    <property type="entry name" value="P-loop_NTPase"/>
</dbReference>